<name>A0A2S4W0B9_9BASI</name>
<dbReference type="Proteomes" id="UP000239156">
    <property type="component" value="Unassembled WGS sequence"/>
</dbReference>
<evidence type="ECO:0000313" key="3">
    <source>
        <dbReference type="Proteomes" id="UP000239156"/>
    </source>
</evidence>
<dbReference type="VEuPathDB" id="FungiDB:PSHT_02190"/>
<sequence length="41" mass="4528">MNIMLIELGVGSELSGEKSKPMRKRKTTSPRAQVVSQRAGR</sequence>
<evidence type="ECO:0000256" key="1">
    <source>
        <dbReference type="SAM" id="MobiDB-lite"/>
    </source>
</evidence>
<dbReference type="VEuPathDB" id="FungiDB:PSTT_02393"/>
<protein>
    <submittedName>
        <fullName evidence="2">Uncharacterized protein</fullName>
    </submittedName>
</protein>
<accession>A0A2S4W0B9</accession>
<reference evidence="2" key="1">
    <citation type="submission" date="2017-12" db="EMBL/GenBank/DDBJ databases">
        <title>Gene loss provides genomic basis for host adaptation in cereal stripe rust fungi.</title>
        <authorList>
            <person name="Xia C."/>
        </authorList>
    </citation>
    <scope>NUCLEOTIDE SEQUENCE [LARGE SCALE GENOMIC DNA]</scope>
    <source>
        <strain evidence="2">93-210</strain>
    </source>
</reference>
<dbReference type="EMBL" id="PKSL01000014">
    <property type="protein sequence ID" value="POW15137.1"/>
    <property type="molecule type" value="Genomic_DNA"/>
</dbReference>
<feature type="region of interest" description="Disordered" evidence="1">
    <location>
        <begin position="11"/>
        <end position="41"/>
    </location>
</feature>
<comment type="caution">
    <text evidence="2">The sequence shown here is derived from an EMBL/GenBank/DDBJ whole genome shotgun (WGS) entry which is preliminary data.</text>
</comment>
<evidence type="ECO:0000313" key="2">
    <source>
        <dbReference type="EMBL" id="POW15137.1"/>
    </source>
</evidence>
<feature type="compositionally biased region" description="Polar residues" evidence="1">
    <location>
        <begin position="29"/>
        <end position="41"/>
    </location>
</feature>
<gene>
    <name evidence="2" type="ORF">PSTT_02393</name>
</gene>
<organism evidence="2 3">
    <name type="scientific">Puccinia striiformis</name>
    <dbReference type="NCBI Taxonomy" id="27350"/>
    <lineage>
        <taxon>Eukaryota</taxon>
        <taxon>Fungi</taxon>
        <taxon>Dikarya</taxon>
        <taxon>Basidiomycota</taxon>
        <taxon>Pucciniomycotina</taxon>
        <taxon>Pucciniomycetes</taxon>
        <taxon>Pucciniales</taxon>
        <taxon>Pucciniaceae</taxon>
        <taxon>Puccinia</taxon>
    </lineage>
</organism>
<proteinExistence type="predicted"/>
<keyword evidence="3" id="KW-1185">Reference proteome</keyword>